<reference evidence="2" key="2">
    <citation type="submission" date="2025-08" db="UniProtKB">
        <authorList>
            <consortium name="Ensembl"/>
        </authorList>
    </citation>
    <scope>IDENTIFICATION</scope>
</reference>
<feature type="repeat" description="ANK" evidence="1">
    <location>
        <begin position="105"/>
        <end position="137"/>
    </location>
</feature>
<dbReference type="SUPFAM" id="SSF100934">
    <property type="entry name" value="Heat shock protein 70kD (HSP70), C-terminal subdomain"/>
    <property type="match status" value="1"/>
</dbReference>
<name>A0AAQ4P0Q9_GASAC</name>
<keyword evidence="3" id="KW-1185">Reference proteome</keyword>
<dbReference type="InterPro" id="IPR029048">
    <property type="entry name" value="HSP70_C_sf"/>
</dbReference>
<dbReference type="Gene3D" id="1.20.1270.10">
    <property type="match status" value="1"/>
</dbReference>
<dbReference type="GeneTree" id="ENSGT00390000008829"/>
<feature type="repeat" description="ANK" evidence="1">
    <location>
        <begin position="44"/>
        <end position="76"/>
    </location>
</feature>
<proteinExistence type="predicted"/>
<keyword evidence="1" id="KW-0040">ANK repeat</keyword>
<sequence>MSSFQRAVFESVLSGDLEALQRCLEREAAAESRELDPFGMKDKEGRNALLNACMLGRTAIARELVRHGARVNERTARGEQATWLLRRTSFCSILLNCHFYVFLSLGYTALHLAACWGHLGIVGTLVELGADLQAKTFRGQRPVDLAQTYSRTQCANCLLTAEAKQDLMTYVGFVQDLVSDPESSLTGEEKEFCECACSAKTDWIQSVRNPKAADFTAQRRDMEDTLRPILHKPSAQLKPAQQAAVSRFDFFFTDARENWVKKRLLL</sequence>
<dbReference type="SMART" id="SM00248">
    <property type="entry name" value="ANK"/>
    <property type="match status" value="2"/>
</dbReference>
<dbReference type="PANTHER" id="PTHR22677">
    <property type="entry name" value="ANKYRIN REPEAT DOMAIN-CONTAINING PROTEIN 60"/>
    <property type="match status" value="1"/>
</dbReference>
<accession>A0AAQ4P0Q9</accession>
<reference evidence="2" key="3">
    <citation type="submission" date="2025-09" db="UniProtKB">
        <authorList>
            <consortium name="Ensembl"/>
        </authorList>
    </citation>
    <scope>IDENTIFICATION</scope>
</reference>
<evidence type="ECO:0008006" key="4">
    <source>
        <dbReference type="Google" id="ProtNLM"/>
    </source>
</evidence>
<organism evidence="2 3">
    <name type="scientific">Gasterosteus aculeatus aculeatus</name>
    <name type="common">three-spined stickleback</name>
    <dbReference type="NCBI Taxonomy" id="481459"/>
    <lineage>
        <taxon>Eukaryota</taxon>
        <taxon>Metazoa</taxon>
        <taxon>Chordata</taxon>
        <taxon>Craniata</taxon>
        <taxon>Vertebrata</taxon>
        <taxon>Euteleostomi</taxon>
        <taxon>Actinopterygii</taxon>
        <taxon>Neopterygii</taxon>
        <taxon>Teleostei</taxon>
        <taxon>Neoteleostei</taxon>
        <taxon>Acanthomorphata</taxon>
        <taxon>Eupercaria</taxon>
        <taxon>Perciformes</taxon>
        <taxon>Cottioidei</taxon>
        <taxon>Gasterosteales</taxon>
        <taxon>Gasterosteidae</taxon>
        <taxon>Gasterosteus</taxon>
    </lineage>
</organism>
<dbReference type="PANTHER" id="PTHR22677:SF4">
    <property type="entry name" value="USHER SYNDROME TYPE-1G PROTEIN-LIKE PROTEIN"/>
    <property type="match status" value="1"/>
</dbReference>
<dbReference type="SUPFAM" id="SSF48403">
    <property type="entry name" value="Ankyrin repeat"/>
    <property type="match status" value="1"/>
</dbReference>
<evidence type="ECO:0000313" key="3">
    <source>
        <dbReference type="Proteomes" id="UP000007635"/>
    </source>
</evidence>
<reference evidence="2 3" key="1">
    <citation type="journal article" date="2021" name="G3 (Bethesda)">
        <title>Improved contiguity of the threespine stickleback genome using long-read sequencing.</title>
        <authorList>
            <person name="Nath S."/>
            <person name="Shaw D.E."/>
            <person name="White M.A."/>
        </authorList>
    </citation>
    <scope>NUCLEOTIDE SEQUENCE [LARGE SCALE GENOMIC DNA]</scope>
    <source>
        <strain evidence="2 3">Lake Benthic</strain>
    </source>
</reference>
<dbReference type="PROSITE" id="PS50297">
    <property type="entry name" value="ANK_REP_REGION"/>
    <property type="match status" value="1"/>
</dbReference>
<dbReference type="Proteomes" id="UP000007635">
    <property type="component" value="Chromosome III"/>
</dbReference>
<dbReference type="InterPro" id="IPR039323">
    <property type="entry name" value="ANKRD_45/46/60"/>
</dbReference>
<dbReference type="Pfam" id="PF12796">
    <property type="entry name" value="Ank_2"/>
    <property type="match status" value="1"/>
</dbReference>
<protein>
    <recommendedName>
        <fullName evidence="4">Ankyrin repeat domain 45</fullName>
    </recommendedName>
</protein>
<dbReference type="InterPro" id="IPR002110">
    <property type="entry name" value="Ankyrin_rpt"/>
</dbReference>
<dbReference type="Ensembl" id="ENSGACT00000070221.1">
    <property type="protein sequence ID" value="ENSGACP00000031548.1"/>
    <property type="gene ID" value="ENSGACG00000035833.1"/>
</dbReference>
<dbReference type="PROSITE" id="PS50088">
    <property type="entry name" value="ANK_REPEAT"/>
    <property type="match status" value="2"/>
</dbReference>
<evidence type="ECO:0000256" key="1">
    <source>
        <dbReference type="PROSITE-ProRule" id="PRU00023"/>
    </source>
</evidence>
<dbReference type="AlphaFoldDB" id="A0AAQ4P0Q9"/>
<dbReference type="Gene3D" id="1.25.40.20">
    <property type="entry name" value="Ankyrin repeat-containing domain"/>
    <property type="match status" value="1"/>
</dbReference>
<dbReference type="InterPro" id="IPR036770">
    <property type="entry name" value="Ankyrin_rpt-contain_sf"/>
</dbReference>
<evidence type="ECO:0000313" key="2">
    <source>
        <dbReference type="Ensembl" id="ENSGACP00000031548.1"/>
    </source>
</evidence>